<dbReference type="GO" id="GO:0006364">
    <property type="term" value="P:rRNA processing"/>
    <property type="evidence" value="ECO:0007669"/>
    <property type="project" value="TreeGrafter"/>
</dbReference>
<dbReference type="InterPro" id="IPR000554">
    <property type="entry name" value="Ribosomal_eS7"/>
</dbReference>
<dbReference type="GO" id="GO:0022627">
    <property type="term" value="C:cytosolic small ribosomal subunit"/>
    <property type="evidence" value="ECO:0007669"/>
    <property type="project" value="TreeGrafter"/>
</dbReference>
<evidence type="ECO:0000256" key="2">
    <source>
        <dbReference type="ARBA" id="ARBA00022980"/>
    </source>
</evidence>
<feature type="chain" id="PRO_5017218518" description="40S ribosomal protein S7" evidence="5">
    <location>
        <begin position="17"/>
        <end position="212"/>
    </location>
</feature>
<evidence type="ECO:0000256" key="4">
    <source>
        <dbReference type="RuleBase" id="RU364105"/>
    </source>
</evidence>
<dbReference type="AlphaFoldDB" id="A0A397J443"/>
<protein>
    <recommendedName>
        <fullName evidence="4">40S ribosomal protein S7</fullName>
    </recommendedName>
</protein>
<proteinExistence type="inferred from homology"/>
<comment type="caution">
    <text evidence="6">The sequence shown here is derived from an EMBL/GenBank/DDBJ whole genome shotgun (WGS) entry which is preliminary data.</text>
</comment>
<feature type="signal peptide" evidence="5">
    <location>
        <begin position="1"/>
        <end position="16"/>
    </location>
</feature>
<dbReference type="GO" id="GO:0030686">
    <property type="term" value="C:90S preribosome"/>
    <property type="evidence" value="ECO:0007669"/>
    <property type="project" value="TreeGrafter"/>
</dbReference>
<evidence type="ECO:0000313" key="6">
    <source>
        <dbReference type="EMBL" id="RHZ82177.1"/>
    </source>
</evidence>
<accession>A0A397J443</accession>
<evidence type="ECO:0000256" key="5">
    <source>
        <dbReference type="SAM" id="SignalP"/>
    </source>
</evidence>
<sequence>MYIYSTSFLLITLIEGTIIMSEKKIAKRSGTLTTDETAKQIAQALYDLENNVPELKKDLKPLQITDAKEYELSGGKKAIVIFVPVPLLKQFHKVQQRLTRELEKKFSDRHIVFIADRRILRKPSRKSRVKQARPRSRTLTSVHEKYLEDLVYPTEIVGKRTTVKVDGSKIIKVFLDSKDATSLEYKLDTFKSVYKNLTSKDVEFKFPAHQLE</sequence>
<evidence type="ECO:0000256" key="3">
    <source>
        <dbReference type="ARBA" id="ARBA00023274"/>
    </source>
</evidence>
<dbReference type="InterPro" id="IPR047861">
    <property type="entry name" value="Ribosomal_eS7_CS"/>
</dbReference>
<comment type="similarity">
    <text evidence="1 4">Belongs to the eukaryotic ribosomal protein eS7 family.</text>
</comment>
<dbReference type="GO" id="GO:0006412">
    <property type="term" value="P:translation"/>
    <property type="evidence" value="ECO:0007669"/>
    <property type="project" value="InterPro"/>
</dbReference>
<dbReference type="Pfam" id="PF01251">
    <property type="entry name" value="Ribosomal_S7e"/>
    <property type="match status" value="1"/>
</dbReference>
<name>A0A397J443_9GLOM</name>
<evidence type="ECO:0000256" key="1">
    <source>
        <dbReference type="ARBA" id="ARBA00007820"/>
    </source>
</evidence>
<reference evidence="6 7" key="1">
    <citation type="submission" date="2018-08" db="EMBL/GenBank/DDBJ databases">
        <title>Genome and evolution of the arbuscular mycorrhizal fungus Diversispora epigaea (formerly Glomus versiforme) and its bacterial endosymbionts.</title>
        <authorList>
            <person name="Sun X."/>
            <person name="Fei Z."/>
            <person name="Harrison M."/>
        </authorList>
    </citation>
    <scope>NUCLEOTIDE SEQUENCE [LARGE SCALE GENOMIC DNA]</scope>
    <source>
        <strain evidence="6 7">IT104</strain>
    </source>
</reference>
<dbReference type="PROSITE" id="PS00948">
    <property type="entry name" value="RIBOSOMAL_S7E"/>
    <property type="match status" value="1"/>
</dbReference>
<dbReference type="GO" id="GO:0042274">
    <property type="term" value="P:ribosomal small subunit biogenesis"/>
    <property type="evidence" value="ECO:0007669"/>
    <property type="project" value="TreeGrafter"/>
</dbReference>
<keyword evidence="2 4" id="KW-0689">Ribosomal protein</keyword>
<evidence type="ECO:0000313" key="7">
    <source>
        <dbReference type="Proteomes" id="UP000266861"/>
    </source>
</evidence>
<keyword evidence="5" id="KW-0732">Signal</keyword>
<dbReference type="EMBL" id="PQFF01000105">
    <property type="protein sequence ID" value="RHZ82177.1"/>
    <property type="molecule type" value="Genomic_DNA"/>
</dbReference>
<dbReference type="PANTHER" id="PTHR11278">
    <property type="entry name" value="40S RIBOSOMAL PROTEIN S7"/>
    <property type="match status" value="1"/>
</dbReference>
<keyword evidence="7" id="KW-1185">Reference proteome</keyword>
<dbReference type="Proteomes" id="UP000266861">
    <property type="component" value="Unassembled WGS sequence"/>
</dbReference>
<dbReference type="GO" id="GO:0032040">
    <property type="term" value="C:small-subunit processome"/>
    <property type="evidence" value="ECO:0007669"/>
    <property type="project" value="TreeGrafter"/>
</dbReference>
<dbReference type="STRING" id="1348612.A0A397J443"/>
<dbReference type="OrthoDB" id="1724687at2759"/>
<organism evidence="6 7">
    <name type="scientific">Diversispora epigaea</name>
    <dbReference type="NCBI Taxonomy" id="1348612"/>
    <lineage>
        <taxon>Eukaryota</taxon>
        <taxon>Fungi</taxon>
        <taxon>Fungi incertae sedis</taxon>
        <taxon>Mucoromycota</taxon>
        <taxon>Glomeromycotina</taxon>
        <taxon>Glomeromycetes</taxon>
        <taxon>Diversisporales</taxon>
        <taxon>Diversisporaceae</taxon>
        <taxon>Diversispora</taxon>
    </lineage>
</organism>
<dbReference type="PANTHER" id="PTHR11278:SF0">
    <property type="entry name" value="SMALL RIBOSOMAL SUBUNIT PROTEIN ES7"/>
    <property type="match status" value="1"/>
</dbReference>
<keyword evidence="3 4" id="KW-0687">Ribonucleoprotein</keyword>
<dbReference type="GO" id="GO:0003735">
    <property type="term" value="F:structural constituent of ribosome"/>
    <property type="evidence" value="ECO:0007669"/>
    <property type="project" value="InterPro"/>
</dbReference>
<gene>
    <name evidence="6" type="ORF">Glove_113g39</name>
</gene>